<reference evidence="3" key="1">
    <citation type="journal article" date="2019" name="Int. J. Syst. Evol. Microbiol.">
        <title>The Global Catalogue of Microorganisms (GCM) 10K type strain sequencing project: providing services to taxonomists for standard genome sequencing and annotation.</title>
        <authorList>
            <consortium name="The Broad Institute Genomics Platform"/>
            <consortium name="The Broad Institute Genome Sequencing Center for Infectious Disease"/>
            <person name="Wu L."/>
            <person name="Ma J."/>
        </authorList>
    </citation>
    <scope>NUCLEOTIDE SEQUENCE [LARGE SCALE GENOMIC DNA]</scope>
    <source>
        <strain evidence="3">CECT 7956</strain>
    </source>
</reference>
<comment type="caution">
    <text evidence="2">The sequence shown here is derived from an EMBL/GenBank/DDBJ whole genome shotgun (WGS) entry which is preliminary data.</text>
</comment>
<evidence type="ECO:0000313" key="3">
    <source>
        <dbReference type="Proteomes" id="UP001595616"/>
    </source>
</evidence>
<evidence type="ECO:0000256" key="1">
    <source>
        <dbReference type="SAM" id="MobiDB-lite"/>
    </source>
</evidence>
<proteinExistence type="predicted"/>
<feature type="compositionally biased region" description="Low complexity" evidence="1">
    <location>
        <begin position="1"/>
        <end position="11"/>
    </location>
</feature>
<dbReference type="EMBL" id="JBHRYQ010000001">
    <property type="protein sequence ID" value="MFC3812167.1"/>
    <property type="molecule type" value="Genomic_DNA"/>
</dbReference>
<feature type="region of interest" description="Disordered" evidence="1">
    <location>
        <begin position="1"/>
        <end position="22"/>
    </location>
</feature>
<sequence length="48" mass="5514">MNKENLQNQEQQKLEKTTKKQWIEPKMEEMEILGGAIPLTPESTAGRS</sequence>
<name>A0ABV7Z1G8_9BACT</name>
<evidence type="ECO:0000313" key="2">
    <source>
        <dbReference type="EMBL" id="MFC3812167.1"/>
    </source>
</evidence>
<evidence type="ECO:0008006" key="4">
    <source>
        <dbReference type="Google" id="ProtNLM"/>
    </source>
</evidence>
<accession>A0ABV7Z1G8</accession>
<organism evidence="2 3">
    <name type="scientific">Lacihabitans lacunae</name>
    <dbReference type="NCBI Taxonomy" id="1028214"/>
    <lineage>
        <taxon>Bacteria</taxon>
        <taxon>Pseudomonadati</taxon>
        <taxon>Bacteroidota</taxon>
        <taxon>Cytophagia</taxon>
        <taxon>Cytophagales</taxon>
        <taxon>Leadbetterellaceae</taxon>
        <taxon>Lacihabitans</taxon>
    </lineage>
</organism>
<dbReference type="Proteomes" id="UP001595616">
    <property type="component" value="Unassembled WGS sequence"/>
</dbReference>
<feature type="compositionally biased region" description="Basic and acidic residues" evidence="1">
    <location>
        <begin position="12"/>
        <end position="22"/>
    </location>
</feature>
<dbReference type="RefSeq" id="WP_379839033.1">
    <property type="nucleotide sequence ID" value="NZ_JBHRYQ010000001.1"/>
</dbReference>
<protein>
    <recommendedName>
        <fullName evidence="4">Bacteriocin</fullName>
    </recommendedName>
</protein>
<gene>
    <name evidence="2" type="ORF">ACFOOI_16015</name>
</gene>
<keyword evidence="3" id="KW-1185">Reference proteome</keyword>